<dbReference type="GO" id="GO:0048316">
    <property type="term" value="P:seed development"/>
    <property type="evidence" value="ECO:0007669"/>
    <property type="project" value="UniProtKB-ARBA"/>
</dbReference>
<dbReference type="GO" id="GO:0005737">
    <property type="term" value="C:cytoplasm"/>
    <property type="evidence" value="ECO:0000318"/>
    <property type="project" value="GO_Central"/>
</dbReference>
<dbReference type="GO" id="GO:0000082">
    <property type="term" value="P:G1/S transition of mitotic cell cycle"/>
    <property type="evidence" value="ECO:0000318"/>
    <property type="project" value="GO_Central"/>
</dbReference>
<dbReference type="InterPro" id="IPR006671">
    <property type="entry name" value="Cyclin_N"/>
</dbReference>
<dbReference type="PANTHER" id="PTHR10177">
    <property type="entry name" value="CYCLINS"/>
    <property type="match status" value="1"/>
</dbReference>
<dbReference type="GO" id="GO:0051301">
    <property type="term" value="P:cell division"/>
    <property type="evidence" value="ECO:0007669"/>
    <property type="project" value="UniProtKB-KW"/>
</dbReference>
<evidence type="ECO:0000256" key="3">
    <source>
        <dbReference type="ARBA" id="ARBA00023127"/>
    </source>
</evidence>
<dbReference type="OrthoDB" id="5590282at2759"/>
<gene>
    <name evidence="8" type="ORF">LSAT_V11C700376090</name>
</gene>
<dbReference type="SMART" id="SM01332">
    <property type="entry name" value="Cyclin_C"/>
    <property type="match status" value="1"/>
</dbReference>
<keyword evidence="2" id="KW-0132">Cell division</keyword>
<dbReference type="SUPFAM" id="SSF47954">
    <property type="entry name" value="Cyclin-like"/>
    <property type="match status" value="1"/>
</dbReference>
<evidence type="ECO:0000256" key="1">
    <source>
        <dbReference type="ARBA" id="ARBA00009065"/>
    </source>
</evidence>
<evidence type="ECO:0008006" key="10">
    <source>
        <dbReference type="Google" id="ProtNLM"/>
    </source>
</evidence>
<dbReference type="AlphaFoldDB" id="A0A9R1UXA3"/>
<accession>A0A2J6MIH6</accession>
<evidence type="ECO:0000256" key="4">
    <source>
        <dbReference type="ARBA" id="ARBA00023306"/>
    </source>
</evidence>
<name>A0A9R1UXA3_LACSA</name>
<evidence type="ECO:0000256" key="2">
    <source>
        <dbReference type="ARBA" id="ARBA00022618"/>
    </source>
</evidence>
<dbReference type="GO" id="GO:0005634">
    <property type="term" value="C:nucleus"/>
    <property type="evidence" value="ECO:0000318"/>
    <property type="project" value="GO_Central"/>
</dbReference>
<dbReference type="CDD" id="cd20543">
    <property type="entry name" value="CYCLIN_AtCycD-like_rpt1"/>
    <property type="match status" value="1"/>
</dbReference>
<reference evidence="8 9" key="1">
    <citation type="journal article" date="2017" name="Nat. Commun.">
        <title>Genome assembly with in vitro proximity ligation data and whole-genome triplication in lettuce.</title>
        <authorList>
            <person name="Reyes-Chin-Wo S."/>
            <person name="Wang Z."/>
            <person name="Yang X."/>
            <person name="Kozik A."/>
            <person name="Arikit S."/>
            <person name="Song C."/>
            <person name="Xia L."/>
            <person name="Froenicke L."/>
            <person name="Lavelle D.O."/>
            <person name="Truco M.J."/>
            <person name="Xia R."/>
            <person name="Zhu S."/>
            <person name="Xu C."/>
            <person name="Xu H."/>
            <person name="Xu X."/>
            <person name="Cox K."/>
            <person name="Korf I."/>
            <person name="Meyers B.C."/>
            <person name="Michelmore R.W."/>
        </authorList>
    </citation>
    <scope>NUCLEOTIDE SEQUENCE [LARGE SCALE GENOMIC DNA]</scope>
    <source>
        <strain evidence="9">cv. Salinas</strain>
        <tissue evidence="8">Seedlings</tissue>
    </source>
</reference>
<proteinExistence type="inferred from homology"/>
<dbReference type="Pfam" id="PF00134">
    <property type="entry name" value="Cyclin_N"/>
    <property type="match status" value="1"/>
</dbReference>
<dbReference type="InterPro" id="IPR039361">
    <property type="entry name" value="Cyclin"/>
</dbReference>
<dbReference type="InterPro" id="IPR048258">
    <property type="entry name" value="Cyclins_cyclin-box"/>
</dbReference>
<feature type="domain" description="Cyclin C-terminal" evidence="7">
    <location>
        <begin position="200"/>
        <end position="313"/>
    </location>
</feature>
<organism evidence="8 9">
    <name type="scientific">Lactuca sativa</name>
    <name type="common">Garden lettuce</name>
    <dbReference type="NCBI Taxonomy" id="4236"/>
    <lineage>
        <taxon>Eukaryota</taxon>
        <taxon>Viridiplantae</taxon>
        <taxon>Streptophyta</taxon>
        <taxon>Embryophyta</taxon>
        <taxon>Tracheophyta</taxon>
        <taxon>Spermatophyta</taxon>
        <taxon>Magnoliopsida</taxon>
        <taxon>eudicotyledons</taxon>
        <taxon>Gunneridae</taxon>
        <taxon>Pentapetalae</taxon>
        <taxon>asterids</taxon>
        <taxon>campanulids</taxon>
        <taxon>Asterales</taxon>
        <taxon>Asteraceae</taxon>
        <taxon>Cichorioideae</taxon>
        <taxon>Cichorieae</taxon>
        <taxon>Lactucinae</taxon>
        <taxon>Lactuca</taxon>
    </lineage>
</organism>
<dbReference type="InterPro" id="IPR036915">
    <property type="entry name" value="Cyclin-like_sf"/>
</dbReference>
<dbReference type="Pfam" id="PF02984">
    <property type="entry name" value="Cyclin_C"/>
    <property type="match status" value="1"/>
</dbReference>
<evidence type="ECO:0000259" key="7">
    <source>
        <dbReference type="SMART" id="SM01332"/>
    </source>
</evidence>
<dbReference type="Proteomes" id="UP000235145">
    <property type="component" value="Unassembled WGS sequence"/>
</dbReference>
<dbReference type="CDD" id="cd20544">
    <property type="entry name" value="CYCLIN_AtCycD-like_rpt2"/>
    <property type="match status" value="1"/>
</dbReference>
<evidence type="ECO:0000313" key="9">
    <source>
        <dbReference type="Proteomes" id="UP000235145"/>
    </source>
</evidence>
<keyword evidence="9" id="KW-1185">Reference proteome</keyword>
<dbReference type="InterPro" id="IPR004367">
    <property type="entry name" value="Cyclin_C-dom"/>
</dbReference>
<dbReference type="FunFam" id="1.10.472.10:FF:000060">
    <property type="entry name" value="D6-type cyclin"/>
    <property type="match status" value="1"/>
</dbReference>
<protein>
    <recommendedName>
        <fullName evidence="10">Cyclin N-terminal domain-containing protein</fullName>
    </recommendedName>
</protein>
<comment type="similarity">
    <text evidence="1">Belongs to the cyclin family. Cyclin D subfamily.</text>
</comment>
<dbReference type="Gramene" id="rna-gnl|WGS:NBSK|LSAT_0X4061_mrna">
    <property type="protein sequence ID" value="cds-PLY99376.1"/>
    <property type="gene ID" value="gene-LSAT_0X4061"/>
</dbReference>
<dbReference type="GO" id="GO:0000307">
    <property type="term" value="C:cyclin-dependent protein kinase holoenzyme complex"/>
    <property type="evidence" value="ECO:0000318"/>
    <property type="project" value="GO_Central"/>
</dbReference>
<dbReference type="FunFam" id="1.10.472.10:FF:000070">
    <property type="entry name" value="CYCLIN D32"/>
    <property type="match status" value="1"/>
</dbReference>
<evidence type="ECO:0000256" key="5">
    <source>
        <dbReference type="RuleBase" id="RU000383"/>
    </source>
</evidence>
<evidence type="ECO:0000313" key="8">
    <source>
        <dbReference type="EMBL" id="KAJ0194954.1"/>
    </source>
</evidence>
<keyword evidence="3 5" id="KW-0195">Cyclin</keyword>
<evidence type="ECO:0000259" key="6">
    <source>
        <dbReference type="SMART" id="SM00385"/>
    </source>
</evidence>
<keyword evidence="4" id="KW-0131">Cell cycle</keyword>
<dbReference type="GO" id="GO:0016538">
    <property type="term" value="F:cyclin-dependent protein serine/threonine kinase regulator activity"/>
    <property type="evidence" value="ECO:0000318"/>
    <property type="project" value="GO_Central"/>
</dbReference>
<dbReference type="PROSITE" id="PS00292">
    <property type="entry name" value="CYCLINS"/>
    <property type="match status" value="1"/>
</dbReference>
<accession>A0A9R1UXA3</accession>
<dbReference type="EMBL" id="NBSK02000007">
    <property type="protein sequence ID" value="KAJ0194954.1"/>
    <property type="molecule type" value="Genomic_DNA"/>
</dbReference>
<dbReference type="SMART" id="SM00385">
    <property type="entry name" value="CYCLIN"/>
    <property type="match status" value="1"/>
</dbReference>
<dbReference type="InterPro" id="IPR013763">
    <property type="entry name" value="Cyclin-like_dom"/>
</dbReference>
<dbReference type="Gene3D" id="1.10.472.10">
    <property type="entry name" value="Cyclin-like"/>
    <property type="match status" value="2"/>
</dbReference>
<comment type="caution">
    <text evidence="8">The sequence shown here is derived from an EMBL/GenBank/DDBJ whole genome shotgun (WGS) entry which is preliminary data.</text>
</comment>
<sequence>MAILSPYSSSFLDTLFCNEEHDHQWSLEDGDGDEDEDEVTQTTLTDSSDLHFPSLGQQDLFWEHEELVSLFTKEQEQEKQTTCTFSFDQTDPSVFLARKEVVEWILKVKAHYGFTPLTAILAINYLDRFLSSLHYQKDKPWMIQLVAVSCLSLAAKVEETQVPLLLDLQVEDAKFLFEAKNIQKMELLVMSTLKWRMNPVTPISFLDHIVRRLGLNNHLHWDFFKKCEALVLDLVSDSRFAWYKPSVLATATMLRVIDETDLPNYIDYKSQLLDLLKTTKENVNECYKLVMELPYNHHNKRNPEENETTYPVSPAGVIDFTCDESSNDSWEINDHLFNQPSFKKTRFDQQFGFSSFLSFEPFMSPR</sequence>
<dbReference type="GO" id="GO:0010444">
    <property type="term" value="P:guard mother cell differentiation"/>
    <property type="evidence" value="ECO:0007669"/>
    <property type="project" value="UniProtKB-ARBA"/>
</dbReference>
<feature type="domain" description="Cyclin-like" evidence="6">
    <location>
        <begin position="103"/>
        <end position="191"/>
    </location>
</feature>
<dbReference type="Gramene" id="rna-gnl|WGS:NBSK|LSAT_0X44341_mrna">
    <property type="protein sequence ID" value="cds-PLY82662.1"/>
    <property type="gene ID" value="gene-LSAT_0X44341"/>
</dbReference>